<comment type="caution">
    <text evidence="2">The sequence shown here is derived from an EMBL/GenBank/DDBJ whole genome shotgun (WGS) entry which is preliminary data.</text>
</comment>
<protein>
    <submittedName>
        <fullName evidence="2">Uncharacterized protein</fullName>
    </submittedName>
</protein>
<dbReference type="EMBL" id="JAUEPL010000032">
    <property type="protein sequence ID" value="MDN3296409.1"/>
    <property type="molecule type" value="Genomic_DNA"/>
</dbReference>
<gene>
    <name evidence="2" type="ORF">QWM81_20565</name>
</gene>
<dbReference type="Proteomes" id="UP001174050">
    <property type="component" value="Unassembled WGS sequence"/>
</dbReference>
<evidence type="ECO:0000313" key="2">
    <source>
        <dbReference type="EMBL" id="MDN3296409.1"/>
    </source>
</evidence>
<feature type="region of interest" description="Disordered" evidence="1">
    <location>
        <begin position="34"/>
        <end position="59"/>
    </location>
</feature>
<organism evidence="2 3">
    <name type="scientific">Streptomyces ficellus</name>
    <dbReference type="NCBI Taxonomy" id="1977088"/>
    <lineage>
        <taxon>Bacteria</taxon>
        <taxon>Bacillati</taxon>
        <taxon>Actinomycetota</taxon>
        <taxon>Actinomycetes</taxon>
        <taxon>Kitasatosporales</taxon>
        <taxon>Streptomycetaceae</taxon>
        <taxon>Streptomyces</taxon>
    </lineage>
</organism>
<accession>A0ABT7ZA78</accession>
<keyword evidence="3" id="KW-1185">Reference proteome</keyword>
<proteinExistence type="predicted"/>
<sequence>MVVTLLIARLEASCLYRDVHQRFFCRVRHSNAAMTDGEGTSAGSSPNMARVSKRTVDAA</sequence>
<evidence type="ECO:0000256" key="1">
    <source>
        <dbReference type="SAM" id="MobiDB-lite"/>
    </source>
</evidence>
<evidence type="ECO:0000313" key="3">
    <source>
        <dbReference type="Proteomes" id="UP001174050"/>
    </source>
</evidence>
<name>A0ABT7ZA78_9ACTN</name>
<reference evidence="2" key="1">
    <citation type="submission" date="2023-06" db="EMBL/GenBank/DDBJ databases">
        <title>WGS-Sequencing of Streptomyces ficellus isolate 21 collected from sand in Gara Djebilet Iron Mine in Algeria.</title>
        <authorList>
            <person name="Zegers G.P."/>
            <person name="Gomez A."/>
            <person name="Gueddou A."/>
            <person name="Zahara A.F."/>
            <person name="Worth M."/>
            <person name="Sevigny J.L."/>
            <person name="Tisa L."/>
        </authorList>
    </citation>
    <scope>NUCLEOTIDE SEQUENCE</scope>
    <source>
        <strain evidence="2">AS11</strain>
    </source>
</reference>